<feature type="short sequence motif" description="'HIGH' region" evidence="15">
    <location>
        <begin position="48"/>
        <end position="58"/>
    </location>
</feature>
<feature type="domain" description="Aminoacyl-tRNA synthetase class Ia" evidence="17">
    <location>
        <begin position="18"/>
        <end position="632"/>
    </location>
</feature>
<evidence type="ECO:0000259" key="17">
    <source>
        <dbReference type="Pfam" id="PF00133"/>
    </source>
</evidence>
<feature type="short sequence motif" description="'KMSKS' region" evidence="15">
    <location>
        <begin position="603"/>
        <end position="607"/>
    </location>
</feature>
<dbReference type="Gene3D" id="1.10.730.10">
    <property type="entry name" value="Isoleucyl-tRNA Synthetase, Domain 1"/>
    <property type="match status" value="1"/>
</dbReference>
<evidence type="ECO:0000256" key="15">
    <source>
        <dbReference type="HAMAP-Rule" id="MF_02003"/>
    </source>
</evidence>
<dbReference type="InterPro" id="IPR009008">
    <property type="entry name" value="Val/Leu/Ile-tRNA-synth_edit"/>
</dbReference>
<dbReference type="GO" id="GO:0008270">
    <property type="term" value="F:zinc ion binding"/>
    <property type="evidence" value="ECO:0007669"/>
    <property type="project" value="UniProtKB-UniRule"/>
</dbReference>
<feature type="binding site" evidence="15">
    <location>
        <position position="606"/>
    </location>
    <ligand>
        <name>ATP</name>
        <dbReference type="ChEBI" id="CHEBI:30616"/>
    </ligand>
</feature>
<evidence type="ECO:0000256" key="13">
    <source>
        <dbReference type="ARBA" id="ARBA00025217"/>
    </source>
</evidence>
<dbReference type="PRINTS" id="PR00984">
    <property type="entry name" value="TRNASYNTHILE"/>
</dbReference>
<dbReference type="NCBIfam" id="TIGR00392">
    <property type="entry name" value="ileS"/>
    <property type="match status" value="1"/>
</dbReference>
<dbReference type="CDD" id="cd00818">
    <property type="entry name" value="IleRS_core"/>
    <property type="match status" value="1"/>
</dbReference>
<comment type="subcellular location">
    <subcellularLocation>
        <location evidence="2 15">Cytoplasm</location>
    </subcellularLocation>
</comment>
<comment type="domain">
    <text evidence="15">IleRS has two distinct active sites: one for aminoacylation and one for editing. The misactivated valine is translocated from the active site to the editing site, which sterically excludes the correctly activated isoleucine. The single editing site contains two valyl binding pockets, one specific for each substrate (Val-AMP or Val-tRNA(Ile)).</text>
</comment>
<name>A0A0P9C4Y7_9BACL</name>
<dbReference type="OrthoDB" id="9810365at2"/>
<evidence type="ECO:0000256" key="14">
    <source>
        <dbReference type="ARBA" id="ARBA00048359"/>
    </source>
</evidence>
<dbReference type="InterPro" id="IPR002300">
    <property type="entry name" value="aa-tRNA-synth_Ia"/>
</dbReference>
<organism evidence="19 20">
    <name type="scientific">Alicyclobacillus ferrooxydans</name>
    <dbReference type="NCBI Taxonomy" id="471514"/>
    <lineage>
        <taxon>Bacteria</taxon>
        <taxon>Bacillati</taxon>
        <taxon>Bacillota</taxon>
        <taxon>Bacilli</taxon>
        <taxon>Bacillales</taxon>
        <taxon>Alicyclobacillaceae</taxon>
        <taxon>Alicyclobacillus</taxon>
    </lineage>
</organism>
<dbReference type="GO" id="GO:0004822">
    <property type="term" value="F:isoleucine-tRNA ligase activity"/>
    <property type="evidence" value="ECO:0007669"/>
    <property type="project" value="UniProtKB-UniRule"/>
</dbReference>
<gene>
    <name evidence="15" type="primary">ileS</name>
    <name evidence="19" type="ORF">AN477_21980</name>
</gene>
<comment type="subunit">
    <text evidence="4 15">Monomer.</text>
</comment>
<dbReference type="STRING" id="471514.AN477_21980"/>
<evidence type="ECO:0000256" key="12">
    <source>
        <dbReference type="ARBA" id="ARBA00023146"/>
    </source>
</evidence>
<comment type="cofactor">
    <cofactor evidence="1 15">
        <name>Zn(2+)</name>
        <dbReference type="ChEBI" id="CHEBI:29105"/>
    </cofactor>
</comment>
<comment type="function">
    <text evidence="13 15">Catalyzes the attachment of isoleucine to tRNA(Ile). As IleRS can inadvertently accommodate and process structurally similar amino acids such as valine, to avoid such errors it has two additional distinct tRNA(Ile)-dependent editing activities. One activity is designated as 'pretransfer' editing and involves the hydrolysis of activated Val-AMP. The other activity is designated 'posttransfer' editing and involves deacylation of mischarged Val-tRNA(Ile).</text>
</comment>
<evidence type="ECO:0000256" key="3">
    <source>
        <dbReference type="ARBA" id="ARBA00007078"/>
    </source>
</evidence>
<dbReference type="RefSeq" id="WP_054971336.1">
    <property type="nucleotide sequence ID" value="NZ_LJCO01000100.1"/>
</dbReference>
<protein>
    <recommendedName>
        <fullName evidence="15">Isoleucine--tRNA ligase</fullName>
        <ecNumber evidence="15">6.1.1.5</ecNumber>
    </recommendedName>
    <alternativeName>
        <fullName evidence="15">Isoleucyl-tRNA synthetase</fullName>
        <shortName evidence="15">IleRS</shortName>
    </alternativeName>
</protein>
<comment type="caution">
    <text evidence="19">The sequence shown here is derived from an EMBL/GenBank/DDBJ whole genome shotgun (WGS) entry which is preliminary data.</text>
</comment>
<dbReference type="EC" id="6.1.1.5" evidence="15"/>
<evidence type="ECO:0000259" key="18">
    <source>
        <dbReference type="Pfam" id="PF08264"/>
    </source>
</evidence>
<evidence type="ECO:0000256" key="6">
    <source>
        <dbReference type="ARBA" id="ARBA00022598"/>
    </source>
</evidence>
<keyword evidence="12 15" id="KW-0030">Aminoacyl-tRNA synthetase</keyword>
<sequence>MLQRVDAKEPAKTRESRVLEFWNEHHVFKKSEEIREGQPEFVFYEGPPTANGKPHPGHVLTRLMKDVYPRFKTMKGFHVERKAGWDTHGLPVEIEIEKKHGISGKKQIQAFGIERFIQECKDSVWTYEKTWRELTERLAYWTDLDNPYMTLTDDYIESVWNILHTVYDKGLLYQGHRVSPYCPHCETTLSSHEVAQGYADVKDLTVTAKFRVTETTASGAGTDGTDTPTFILAWTTTPWTLPSNVALAVNPNLTYVLIHSAEHGENYWVAEGLKDGFLHEGDSVIDQKTGTELLGVKYEPVFPYVKVEGKKFEVVTSNHVTEESGTGIVHMAPAFGEDDYRVCQEHGMVYCNFVDLTGRFTDDVTDFAGRFVRDEDVNVDIVKDLAARGVMYEKHKYEHSYPHCWRCDTPLLYYAIDSWFIRMTEVKDQVIKNSQGVNWMPEHIKDGRMGNFLDNLVDWNLSRSRYWGTPLPIWVCDKCGEKECIGSRAELKEKAGRLPSELHKPYIDDITYACSCGGTMRRVPEVIDVWFDSGSMPFAQWHYPFEHQDDFHRLFPADYICEAIDQTRGWFYSLLAISTLMTGQAPYKNVLVLGHVVDESGKKMSKSKGNVIDPFEAFDMHGADALRFYFLVNNQPWNSQRFYHRAVAESKAKFIDLLQNVHAFYALYASIDGFNPADHNVPVAERPLMDKWILARMNDVVDKIDRWLNKYDATSAARALQGLVDDLSTWYIRRNRERFWAPGMEADKIAAYRTLYEVLETVAKLAAPMTPFIAEELYQNVVRTAYPDAPLSVHLTDFPVADMALVDKSLLDEMSEVLDVVEAGRHLRNETKMKTRQPLSKLYVSADKAALLQKFTEVIKDELNVKELVYAELDAVAKPELFLNLKAVGQDYGKLVPVLNKAAKSAGPEVIAAFREKGEVELEGQRIGREHGELRFHPVFEGMLVTTPHGFVGLDTTLTPELIEEGFVRELVSKMQMMRKEVNYNVTDRVTFAASGDAEVLKVLRDNAEEIAATVLAYGFVFEGEQASVGAAGAAGQDGQTGSAGSAGFGDGDLTKDWDVNGKPLRLTVKK</sequence>
<keyword evidence="7 15" id="KW-0479">Metal-binding</keyword>
<dbReference type="InterPro" id="IPR033709">
    <property type="entry name" value="Anticodon_Ile_ABEc"/>
</dbReference>
<dbReference type="Pfam" id="PF19302">
    <property type="entry name" value="DUF5915"/>
    <property type="match status" value="1"/>
</dbReference>
<dbReference type="InterPro" id="IPR002301">
    <property type="entry name" value="Ile-tRNA-ligase"/>
</dbReference>
<dbReference type="InterPro" id="IPR014729">
    <property type="entry name" value="Rossmann-like_a/b/a_fold"/>
</dbReference>
<dbReference type="HAMAP" id="MF_02003">
    <property type="entry name" value="Ile_tRNA_synth_type2"/>
    <property type="match status" value="1"/>
</dbReference>
<dbReference type="GO" id="GO:0005524">
    <property type="term" value="F:ATP binding"/>
    <property type="evidence" value="ECO:0007669"/>
    <property type="project" value="UniProtKB-UniRule"/>
</dbReference>
<dbReference type="Gene3D" id="3.90.740.10">
    <property type="entry name" value="Valyl/Leucyl/Isoleucyl-tRNA synthetase, editing domain"/>
    <property type="match status" value="1"/>
</dbReference>
<keyword evidence="10 15" id="KW-0067">ATP-binding</keyword>
<comment type="catalytic activity">
    <reaction evidence="14 15">
        <text>tRNA(Ile) + L-isoleucine + ATP = L-isoleucyl-tRNA(Ile) + AMP + diphosphate</text>
        <dbReference type="Rhea" id="RHEA:11060"/>
        <dbReference type="Rhea" id="RHEA-COMP:9666"/>
        <dbReference type="Rhea" id="RHEA-COMP:9695"/>
        <dbReference type="ChEBI" id="CHEBI:30616"/>
        <dbReference type="ChEBI" id="CHEBI:33019"/>
        <dbReference type="ChEBI" id="CHEBI:58045"/>
        <dbReference type="ChEBI" id="CHEBI:78442"/>
        <dbReference type="ChEBI" id="CHEBI:78528"/>
        <dbReference type="ChEBI" id="CHEBI:456215"/>
        <dbReference type="EC" id="6.1.1.5"/>
    </reaction>
</comment>
<reference evidence="19 20" key="1">
    <citation type="submission" date="2015-09" db="EMBL/GenBank/DDBJ databases">
        <title>Draft genome sequence of Alicyclobacillus ferrooxydans DSM 22381.</title>
        <authorList>
            <person name="Hemp J."/>
        </authorList>
    </citation>
    <scope>NUCLEOTIDE SEQUENCE [LARGE SCALE GENOMIC DNA]</scope>
    <source>
        <strain evidence="19 20">TC-34</strain>
    </source>
</reference>
<dbReference type="GO" id="GO:0002161">
    <property type="term" value="F:aminoacyl-tRNA deacylase activity"/>
    <property type="evidence" value="ECO:0007669"/>
    <property type="project" value="InterPro"/>
</dbReference>
<proteinExistence type="inferred from homology"/>
<evidence type="ECO:0000256" key="16">
    <source>
        <dbReference type="SAM" id="MobiDB-lite"/>
    </source>
</evidence>
<evidence type="ECO:0000256" key="4">
    <source>
        <dbReference type="ARBA" id="ARBA00011245"/>
    </source>
</evidence>
<dbReference type="PANTHER" id="PTHR42780">
    <property type="entry name" value="SOLEUCYL-TRNA SYNTHETASE"/>
    <property type="match status" value="1"/>
</dbReference>
<dbReference type="EMBL" id="LJCO01000100">
    <property type="protein sequence ID" value="KPV39891.1"/>
    <property type="molecule type" value="Genomic_DNA"/>
</dbReference>
<dbReference type="GO" id="GO:0006428">
    <property type="term" value="P:isoleucyl-tRNA aminoacylation"/>
    <property type="evidence" value="ECO:0007669"/>
    <property type="project" value="UniProtKB-UniRule"/>
</dbReference>
<feature type="compositionally biased region" description="Low complexity" evidence="16">
    <location>
        <begin position="1033"/>
        <end position="1044"/>
    </location>
</feature>
<dbReference type="GO" id="GO:0000049">
    <property type="term" value="F:tRNA binding"/>
    <property type="evidence" value="ECO:0007669"/>
    <property type="project" value="InterPro"/>
</dbReference>
<feature type="domain" description="Methionyl/Valyl/Leucyl/Isoleucyl-tRNA synthetase anticodon-binding" evidence="18">
    <location>
        <begin position="690"/>
        <end position="841"/>
    </location>
</feature>
<evidence type="ECO:0000313" key="19">
    <source>
        <dbReference type="EMBL" id="KPV39891.1"/>
    </source>
</evidence>
<dbReference type="PATRIC" id="fig|471514.4.peg.3831"/>
<keyword evidence="20" id="KW-1185">Reference proteome</keyword>
<dbReference type="SUPFAM" id="SSF50677">
    <property type="entry name" value="ValRS/IleRS/LeuRS editing domain"/>
    <property type="match status" value="1"/>
</dbReference>
<keyword evidence="9 15" id="KW-0862">Zinc</keyword>
<keyword evidence="6 15" id="KW-0436">Ligase</keyword>
<dbReference type="Pfam" id="PF00133">
    <property type="entry name" value="tRNA-synt_1"/>
    <property type="match status" value="1"/>
</dbReference>
<evidence type="ECO:0000313" key="20">
    <source>
        <dbReference type="Proteomes" id="UP000050482"/>
    </source>
</evidence>
<dbReference type="PANTHER" id="PTHR42780:SF1">
    <property type="entry name" value="ISOLEUCINE--TRNA LIGASE, CYTOPLASMIC"/>
    <property type="match status" value="1"/>
</dbReference>
<dbReference type="GO" id="GO:0005737">
    <property type="term" value="C:cytoplasm"/>
    <property type="evidence" value="ECO:0007669"/>
    <property type="project" value="UniProtKB-SubCell"/>
</dbReference>
<evidence type="ECO:0000256" key="10">
    <source>
        <dbReference type="ARBA" id="ARBA00022840"/>
    </source>
</evidence>
<dbReference type="Gene3D" id="3.40.50.620">
    <property type="entry name" value="HUPs"/>
    <property type="match status" value="2"/>
</dbReference>
<keyword evidence="11 15" id="KW-0648">Protein biosynthesis</keyword>
<dbReference type="SUPFAM" id="SSF52374">
    <property type="entry name" value="Nucleotidylyl transferase"/>
    <property type="match status" value="1"/>
</dbReference>
<dbReference type="Proteomes" id="UP000050482">
    <property type="component" value="Unassembled WGS sequence"/>
</dbReference>
<feature type="region of interest" description="Disordered" evidence="16">
    <location>
        <begin position="1033"/>
        <end position="1053"/>
    </location>
</feature>
<dbReference type="SUPFAM" id="SSF47323">
    <property type="entry name" value="Anticodon-binding domain of a subclass of class I aminoacyl-tRNA synthetases"/>
    <property type="match status" value="1"/>
</dbReference>
<evidence type="ECO:0000256" key="7">
    <source>
        <dbReference type="ARBA" id="ARBA00022723"/>
    </source>
</evidence>
<dbReference type="AlphaFoldDB" id="A0A0P9C4Y7"/>
<dbReference type="CDD" id="cd07961">
    <property type="entry name" value="Anticodon_Ia_Ile_ABEc"/>
    <property type="match status" value="1"/>
</dbReference>
<evidence type="ECO:0000256" key="11">
    <source>
        <dbReference type="ARBA" id="ARBA00022917"/>
    </source>
</evidence>
<evidence type="ECO:0000256" key="9">
    <source>
        <dbReference type="ARBA" id="ARBA00022833"/>
    </source>
</evidence>
<dbReference type="InterPro" id="IPR023586">
    <property type="entry name" value="Ile-tRNA-ligase_type2"/>
</dbReference>
<accession>A0A0P9C4Y7</accession>
<keyword evidence="5 15" id="KW-0963">Cytoplasm</keyword>
<dbReference type="FunFam" id="3.40.50.620:FF:000075">
    <property type="entry name" value="Isoleucine--tRNA ligase"/>
    <property type="match status" value="1"/>
</dbReference>
<dbReference type="InterPro" id="IPR013155">
    <property type="entry name" value="M/V/L/I-tRNA-synth_anticd-bd"/>
</dbReference>
<evidence type="ECO:0000256" key="2">
    <source>
        <dbReference type="ARBA" id="ARBA00004496"/>
    </source>
</evidence>
<evidence type="ECO:0000256" key="8">
    <source>
        <dbReference type="ARBA" id="ARBA00022741"/>
    </source>
</evidence>
<keyword evidence="8 15" id="KW-0547">Nucleotide-binding</keyword>
<evidence type="ECO:0000256" key="5">
    <source>
        <dbReference type="ARBA" id="ARBA00022490"/>
    </source>
</evidence>
<comment type="similarity">
    <text evidence="3 15">Belongs to the class-I aminoacyl-tRNA synthetase family. IleS type 2 subfamily.</text>
</comment>
<dbReference type="InterPro" id="IPR009080">
    <property type="entry name" value="tRNAsynth_Ia_anticodon-bd"/>
</dbReference>
<evidence type="ECO:0000256" key="1">
    <source>
        <dbReference type="ARBA" id="ARBA00001947"/>
    </source>
</evidence>
<dbReference type="Pfam" id="PF08264">
    <property type="entry name" value="Anticodon_1"/>
    <property type="match status" value="1"/>
</dbReference>
<dbReference type="FunFam" id="3.40.50.620:FF:000063">
    <property type="entry name" value="Isoleucine--tRNA ligase"/>
    <property type="match status" value="1"/>
</dbReference>